<dbReference type="PANTHER" id="PTHR41773:SF1">
    <property type="entry name" value="RELA_SPOT DOMAIN-CONTAINING PROTEIN"/>
    <property type="match status" value="1"/>
</dbReference>
<dbReference type="InterPro" id="IPR007685">
    <property type="entry name" value="RelA_SpoT"/>
</dbReference>
<dbReference type="Gene3D" id="3.30.460.10">
    <property type="entry name" value="Beta Polymerase, domain 2"/>
    <property type="match status" value="1"/>
</dbReference>
<dbReference type="EMBL" id="CAIJDE010000032">
    <property type="protein sequence ID" value="CAC9973313.1"/>
    <property type="molecule type" value="Genomic_DNA"/>
</dbReference>
<proteinExistence type="predicted"/>
<evidence type="ECO:0000313" key="3">
    <source>
        <dbReference type="Proteomes" id="UP000533639"/>
    </source>
</evidence>
<evidence type="ECO:0000259" key="1">
    <source>
        <dbReference type="SMART" id="SM00954"/>
    </source>
</evidence>
<reference evidence="2 3" key="1">
    <citation type="submission" date="2020-06" db="EMBL/GenBank/DDBJ databases">
        <authorList>
            <person name="Criscuolo A."/>
        </authorList>
    </citation>
    <scope>NUCLEOTIDE SEQUENCE [LARGE SCALE GENOMIC DNA]</scope>
    <source>
        <strain evidence="2">PXU-55</strain>
    </source>
</reference>
<comment type="caution">
    <text evidence="2">The sequence shown here is derived from an EMBL/GenBank/DDBJ whole genome shotgun (WGS) entry which is preliminary data.</text>
</comment>
<dbReference type="PANTHER" id="PTHR41773">
    <property type="entry name" value="GTP PYROPHOSPHATASE-RELATED"/>
    <property type="match status" value="1"/>
</dbReference>
<name>A0A9N8IZ95_9FLAO</name>
<gene>
    <name evidence="2" type="ORF">FLAPXU55_00995</name>
</gene>
<sequence>MEEEYAKIQESYADFLKEVKRVIEKLLIDHNIPIAFNIYGRLKKLDSIQEKDSSKRFKIKKTITELNDLVGLRIVLLFPEYKDQVTNLLLQEFNPAVEYKKESPIVDKFGYSSTHLILEVKEDWIRTPDFKYHQNKKIEVQIRTLSEHIWAETSHSLSYKREENIPQVIRRDLYRLSALLEVVDDKLQNIKNDVVKHFEQTENSPFEQILKMDLNPETFRRIMKESSNDNYNVNDNFNRELSSKVEHDYNILTTRALHELIYNKFILDDYSDEKFISKVFDILDHYKAEIDKKQEKKEQEEI</sequence>
<dbReference type="RefSeq" id="WP_180856836.1">
    <property type="nucleotide sequence ID" value="NZ_CAIJDE010000032.1"/>
</dbReference>
<protein>
    <recommendedName>
        <fullName evidence="1">RelA/SpoT domain-containing protein</fullName>
    </recommendedName>
</protein>
<accession>A0A9N8IZ95</accession>
<dbReference type="SUPFAM" id="SSF81301">
    <property type="entry name" value="Nucleotidyltransferase"/>
    <property type="match status" value="1"/>
</dbReference>
<dbReference type="CDD" id="cd05399">
    <property type="entry name" value="NT_Rel-Spo_like"/>
    <property type="match status" value="1"/>
</dbReference>
<keyword evidence="3" id="KW-1185">Reference proteome</keyword>
<dbReference type="Proteomes" id="UP000533639">
    <property type="component" value="Unassembled WGS sequence"/>
</dbReference>
<dbReference type="Pfam" id="PF04607">
    <property type="entry name" value="RelA_SpoT"/>
    <property type="match status" value="1"/>
</dbReference>
<organism evidence="2 3">
    <name type="scientific">Flavobacterium panici</name>
    <dbReference type="NCBI Taxonomy" id="2654843"/>
    <lineage>
        <taxon>Bacteria</taxon>
        <taxon>Pseudomonadati</taxon>
        <taxon>Bacteroidota</taxon>
        <taxon>Flavobacteriia</taxon>
        <taxon>Flavobacteriales</taxon>
        <taxon>Flavobacteriaceae</taxon>
        <taxon>Flavobacterium</taxon>
    </lineage>
</organism>
<feature type="domain" description="RelA/SpoT" evidence="1">
    <location>
        <begin position="40"/>
        <end position="165"/>
    </location>
</feature>
<dbReference type="SMART" id="SM00954">
    <property type="entry name" value="RelA_SpoT"/>
    <property type="match status" value="1"/>
</dbReference>
<dbReference type="AlphaFoldDB" id="A0A9N8IZ95"/>
<dbReference type="GO" id="GO:0015969">
    <property type="term" value="P:guanosine tetraphosphate metabolic process"/>
    <property type="evidence" value="ECO:0007669"/>
    <property type="project" value="InterPro"/>
</dbReference>
<dbReference type="Gene3D" id="1.10.287.860">
    <property type="entry name" value="Nucleotidyltransferase"/>
    <property type="match status" value="1"/>
</dbReference>
<dbReference type="InterPro" id="IPR043519">
    <property type="entry name" value="NT_sf"/>
</dbReference>
<evidence type="ECO:0000313" key="2">
    <source>
        <dbReference type="EMBL" id="CAC9973313.1"/>
    </source>
</evidence>